<feature type="transmembrane region" description="Helical" evidence="1">
    <location>
        <begin position="94"/>
        <end position="114"/>
    </location>
</feature>
<evidence type="ECO:0000313" key="3">
    <source>
        <dbReference type="Proteomes" id="UP000183031"/>
    </source>
</evidence>
<gene>
    <name evidence="2" type="ORF">SAMN02927935_00365</name>
</gene>
<protein>
    <recommendedName>
        <fullName evidence="4">DUF2593 family protein</fullName>
    </recommendedName>
</protein>
<sequence>MSDMLKSGQGMGSTSDAPVPVMVAGTAMVAIKCISVVLLLGELGVDGAQEFVNTSAQAWDSTFIFLAGLMLLCLQISCGFAVMRGRNWGRWGYVACQCIVVLYLLLATIGSVFPEVFTVEGETSGQILHVLILQKIPDVVILALLFVPAASRRFFTAQVRF</sequence>
<keyword evidence="1" id="KW-1133">Transmembrane helix</keyword>
<keyword evidence="3" id="KW-1185">Reference proteome</keyword>
<organism evidence="2 3">
    <name type="scientific">Serratia nematodiphila</name>
    <dbReference type="NCBI Taxonomy" id="458197"/>
    <lineage>
        <taxon>Bacteria</taxon>
        <taxon>Pseudomonadati</taxon>
        <taxon>Pseudomonadota</taxon>
        <taxon>Gammaproteobacteria</taxon>
        <taxon>Enterobacterales</taxon>
        <taxon>Yersiniaceae</taxon>
        <taxon>Serratia</taxon>
    </lineage>
</organism>
<evidence type="ECO:0000256" key="1">
    <source>
        <dbReference type="SAM" id="Phobius"/>
    </source>
</evidence>
<keyword evidence="1" id="KW-0812">Transmembrane</keyword>
<proteinExistence type="predicted"/>
<feature type="transmembrane region" description="Helical" evidence="1">
    <location>
        <begin position="21"/>
        <end position="41"/>
    </location>
</feature>
<dbReference type="EMBL" id="FMUT01000002">
    <property type="protein sequence ID" value="SCX87517.1"/>
    <property type="molecule type" value="Genomic_DNA"/>
</dbReference>
<dbReference type="Pfam" id="PF10767">
    <property type="entry name" value="YbjO_DH-like"/>
    <property type="match status" value="1"/>
</dbReference>
<feature type="transmembrane region" description="Helical" evidence="1">
    <location>
        <begin position="61"/>
        <end position="82"/>
    </location>
</feature>
<accession>A0A1G5BBK9</accession>
<comment type="caution">
    <text evidence="2">The sequence shown here is derived from an EMBL/GenBank/DDBJ whole genome shotgun (WGS) entry which is preliminary data.</text>
</comment>
<dbReference type="InterPro" id="IPR019703">
    <property type="entry name" value="YbjO_DH-like"/>
</dbReference>
<name>A0A1G5BBK9_9GAMM</name>
<keyword evidence="1" id="KW-0472">Membrane</keyword>
<dbReference type="RefSeq" id="WP_050501266.1">
    <property type="nucleotide sequence ID" value="NZ_CBCSIN010000001.1"/>
</dbReference>
<evidence type="ECO:0008006" key="4">
    <source>
        <dbReference type="Google" id="ProtNLM"/>
    </source>
</evidence>
<dbReference type="Proteomes" id="UP000183031">
    <property type="component" value="Unassembled WGS sequence"/>
</dbReference>
<reference evidence="2 3" key="1">
    <citation type="submission" date="2016-10" db="EMBL/GenBank/DDBJ databases">
        <authorList>
            <person name="Varghese N."/>
            <person name="Submissions S."/>
        </authorList>
    </citation>
    <scope>NUCLEOTIDE SEQUENCE [LARGE SCALE GENOMIC DNA]</scope>
    <source>
        <strain evidence="2 3">CGMCC 1.6853</strain>
    </source>
</reference>
<evidence type="ECO:0000313" key="2">
    <source>
        <dbReference type="EMBL" id="SCX87517.1"/>
    </source>
</evidence>
<feature type="transmembrane region" description="Helical" evidence="1">
    <location>
        <begin position="126"/>
        <end position="147"/>
    </location>
</feature>